<name>A0A452V7E3_URSMA</name>
<dbReference type="GeneTree" id="ENSGT00390000005914"/>
<accession>A0A452V7E3</accession>
<dbReference type="OMA" id="EMEMDFA"/>
<dbReference type="Ensembl" id="ENSUMAT00000034762.1">
    <property type="protein sequence ID" value="ENSUMAP00000029410.1"/>
    <property type="gene ID" value="ENSUMAG00000021319.1"/>
</dbReference>
<sequence length="114" mass="13081">LSLATDFSRKHVFDPHSPLSAHIMLSGTVTNVNEMEMDFARHSLFIQHPDMKTWPSSHNWFFAKLNLTNVWILDHFGGPKIVIPENTIMSQFSELECSKFNNTNELASDASYRL</sequence>
<dbReference type="AlphaFoldDB" id="A0A452V7E3"/>
<reference evidence="2" key="1">
    <citation type="submission" date="2019-03" db="UniProtKB">
        <authorList>
            <consortium name="Ensembl"/>
        </authorList>
    </citation>
    <scope>IDENTIFICATION</scope>
</reference>
<protein>
    <recommendedName>
        <fullName evidence="1">CREG-like beta-barrel domain-containing protein</fullName>
    </recommendedName>
</protein>
<evidence type="ECO:0000259" key="1">
    <source>
        <dbReference type="Pfam" id="PF13883"/>
    </source>
</evidence>
<feature type="domain" description="CREG-like beta-barrel" evidence="1">
    <location>
        <begin position="5"/>
        <end position="84"/>
    </location>
</feature>
<dbReference type="Gene3D" id="2.30.110.10">
    <property type="entry name" value="Electron Transport, Fmn-binding Protein, Chain A"/>
    <property type="match status" value="1"/>
</dbReference>
<dbReference type="InterPro" id="IPR055343">
    <property type="entry name" value="CREG_beta-barrel"/>
</dbReference>
<proteinExistence type="predicted"/>
<organism evidence="2">
    <name type="scientific">Ursus maritimus</name>
    <name type="common">Polar bear</name>
    <name type="synonym">Thalarctos maritimus</name>
    <dbReference type="NCBI Taxonomy" id="29073"/>
    <lineage>
        <taxon>Eukaryota</taxon>
        <taxon>Metazoa</taxon>
        <taxon>Chordata</taxon>
        <taxon>Craniata</taxon>
        <taxon>Vertebrata</taxon>
        <taxon>Euteleostomi</taxon>
        <taxon>Mammalia</taxon>
        <taxon>Eutheria</taxon>
        <taxon>Laurasiatheria</taxon>
        <taxon>Carnivora</taxon>
        <taxon>Caniformia</taxon>
        <taxon>Ursidae</taxon>
        <taxon>Ursus</taxon>
    </lineage>
</organism>
<evidence type="ECO:0000313" key="2">
    <source>
        <dbReference type="Ensembl" id="ENSUMAP00000029410"/>
    </source>
</evidence>
<dbReference type="Pfam" id="PF13883">
    <property type="entry name" value="CREG_beta-barrel"/>
    <property type="match status" value="1"/>
</dbReference>
<dbReference type="SUPFAM" id="SSF50475">
    <property type="entry name" value="FMN-binding split barrel"/>
    <property type="match status" value="1"/>
</dbReference>
<dbReference type="InterPro" id="IPR012349">
    <property type="entry name" value="Split_barrel_FMN-bd"/>
</dbReference>